<proteinExistence type="predicted"/>
<feature type="region of interest" description="Disordered" evidence="1">
    <location>
        <begin position="147"/>
        <end position="173"/>
    </location>
</feature>
<organism evidence="2">
    <name type="scientific">Streptomyces sp. NBC_00180</name>
    <dbReference type="NCBI Taxonomy" id="2903632"/>
    <lineage>
        <taxon>Bacteria</taxon>
        <taxon>Bacillati</taxon>
        <taxon>Actinomycetota</taxon>
        <taxon>Actinomycetes</taxon>
        <taxon>Kitasatosporales</taxon>
        <taxon>Streptomycetaceae</taxon>
        <taxon>Streptomyces</taxon>
    </lineage>
</organism>
<dbReference type="AlphaFoldDB" id="A0AAU1HWL0"/>
<reference evidence="2" key="1">
    <citation type="submission" date="2022-10" db="EMBL/GenBank/DDBJ databases">
        <title>The complete genomes of actinobacterial strains from the NBC collection.</title>
        <authorList>
            <person name="Joergensen T.S."/>
            <person name="Alvarez Arevalo M."/>
            <person name="Sterndorff E.B."/>
            <person name="Faurdal D."/>
            <person name="Vuksanovic O."/>
            <person name="Mourched A.-S."/>
            <person name="Charusanti P."/>
            <person name="Shaw S."/>
            <person name="Blin K."/>
            <person name="Weber T."/>
        </authorList>
    </citation>
    <scope>NUCLEOTIDE SEQUENCE</scope>
    <source>
        <strain evidence="2">NBC 00180</strain>
    </source>
</reference>
<evidence type="ECO:0000313" key="2">
    <source>
        <dbReference type="EMBL" id="WTP87117.1"/>
    </source>
</evidence>
<evidence type="ECO:0000256" key="1">
    <source>
        <dbReference type="SAM" id="MobiDB-lite"/>
    </source>
</evidence>
<accession>A0AAU1HWL0</accession>
<gene>
    <name evidence="2" type="ORF">OG477_17855</name>
</gene>
<protein>
    <submittedName>
        <fullName evidence="2">Uncharacterized protein</fullName>
    </submittedName>
</protein>
<sequence>MDRAQWKIQRKGDEQLAVRPLDGTEPRLVDDYVRHLLAELREYNAQRIPQARMRLRAVIHQGLVELADNGFAGSAVVATARLLNARPLYDALAAHPAADLALLLSDDVFRATVAGGHTTLTTEDFTEATVQVKEYEATAWLRVPTHAAPAAASREPGTAETGKPVAPAAGEPAAGRLERAAAGEAGSGTGVSNAYRADKINVTNVAGSVDARGAVFGFGSTGD</sequence>
<name>A0AAU1HWL0_9ACTN</name>
<dbReference type="EMBL" id="CP108140">
    <property type="protein sequence ID" value="WTP87117.1"/>
    <property type="molecule type" value="Genomic_DNA"/>
</dbReference>